<reference evidence="9" key="3">
    <citation type="submission" date="2025-08" db="UniProtKB">
        <authorList>
            <consortium name="Ensembl"/>
        </authorList>
    </citation>
    <scope>IDENTIFICATION</scope>
    <source>
        <strain evidence="9">HNI</strain>
    </source>
</reference>
<dbReference type="Proteomes" id="UP000265180">
    <property type="component" value="Chromosome 10"/>
</dbReference>
<keyword evidence="2 5" id="KW-0812">Transmembrane</keyword>
<dbReference type="GO" id="GO:0016020">
    <property type="term" value="C:membrane"/>
    <property type="evidence" value="ECO:0007669"/>
    <property type="project" value="UniProtKB-SubCell"/>
</dbReference>
<evidence type="ECO:0000313" key="10">
    <source>
        <dbReference type="Proteomes" id="UP000265180"/>
    </source>
</evidence>
<evidence type="ECO:0000256" key="4">
    <source>
        <dbReference type="ARBA" id="ARBA00023136"/>
    </source>
</evidence>
<proteinExistence type="inferred from homology"/>
<evidence type="ECO:0000313" key="9">
    <source>
        <dbReference type="Ensembl" id="ENSORLP00020026322.1"/>
    </source>
</evidence>
<comment type="similarity">
    <text evidence="5">Belongs to the OXA1/ALB3/YidC family.</text>
</comment>
<feature type="transmembrane region" description="Helical" evidence="7">
    <location>
        <begin position="246"/>
        <end position="264"/>
    </location>
</feature>
<reference evidence="9" key="4">
    <citation type="submission" date="2025-09" db="UniProtKB">
        <authorList>
            <consortium name="Ensembl"/>
        </authorList>
    </citation>
    <scope>IDENTIFICATION</scope>
    <source>
        <strain evidence="9">HNI</strain>
    </source>
</reference>
<comment type="subcellular location">
    <subcellularLocation>
        <location evidence="1 5">Membrane</location>
        <topology evidence="1 5">Multi-pass membrane protein</topology>
    </subcellularLocation>
</comment>
<name>A0A3P9LZV1_ORYLA</name>
<sequence>EEQRSLLNWEKTLRLQIWGNDPPPAPPGLSGTDRSPGEAPAPAPGWYGSLADLPPVHLCEDLLVSVQQLSGLPWWMSIIAATLTVRTAVTLPLAAYQLLIVCKVEALQAEISELAKRLRYEVLVRSLCSVFRFQFKKNLRRIVSQLYIRDNCHPFKASLLVWVQLPLWISLSLALRNLSLNQSGEFKSAGSGSLQGELAAGGALWFSDLTVPDSTWILPVCLGLTNLLIVEVFSLQRVGVSGVQRLVLNGIRGFCVLMIPIAAVVPSSMALYWFTSSLVGFSHNLILRSPAVHKILRLPTRRSETPYRDLLSAFISKYGK</sequence>
<organism evidence="9 10">
    <name type="scientific">Oryzias latipes</name>
    <name type="common">Japanese rice fish</name>
    <name type="synonym">Japanese killifish</name>
    <dbReference type="NCBI Taxonomy" id="8090"/>
    <lineage>
        <taxon>Eukaryota</taxon>
        <taxon>Metazoa</taxon>
        <taxon>Chordata</taxon>
        <taxon>Craniata</taxon>
        <taxon>Vertebrata</taxon>
        <taxon>Euteleostomi</taxon>
        <taxon>Actinopterygii</taxon>
        <taxon>Neopterygii</taxon>
        <taxon>Teleostei</taxon>
        <taxon>Neoteleostei</taxon>
        <taxon>Acanthomorphata</taxon>
        <taxon>Ovalentaria</taxon>
        <taxon>Atherinomorphae</taxon>
        <taxon>Beloniformes</taxon>
        <taxon>Adrianichthyidae</taxon>
        <taxon>Oryziinae</taxon>
        <taxon>Oryzias</taxon>
    </lineage>
</organism>
<keyword evidence="4 7" id="KW-0472">Membrane</keyword>
<reference evidence="9 10" key="2">
    <citation type="submission" date="2017-04" db="EMBL/GenBank/DDBJ databases">
        <title>CpG methylation of centromeres and impact of large insertions on vertebrate speciation.</title>
        <authorList>
            <person name="Ichikawa K."/>
            <person name="Yoshimura J."/>
            <person name="Morishita S."/>
        </authorList>
    </citation>
    <scope>NUCLEOTIDE SEQUENCE</scope>
    <source>
        <strain evidence="9 10">HNI</strain>
    </source>
</reference>
<evidence type="ECO:0000259" key="8">
    <source>
        <dbReference type="Pfam" id="PF02096"/>
    </source>
</evidence>
<reference key="1">
    <citation type="journal article" date="2007" name="Nature">
        <title>The medaka draft genome and insights into vertebrate genome evolution.</title>
        <authorList>
            <person name="Kasahara M."/>
            <person name="Naruse K."/>
            <person name="Sasaki S."/>
            <person name="Nakatani Y."/>
            <person name="Qu W."/>
            <person name="Ahsan B."/>
            <person name="Yamada T."/>
            <person name="Nagayasu Y."/>
            <person name="Doi K."/>
            <person name="Kasai Y."/>
            <person name="Jindo T."/>
            <person name="Kobayashi D."/>
            <person name="Shimada A."/>
            <person name="Toyoda A."/>
            <person name="Kuroki Y."/>
            <person name="Fujiyama A."/>
            <person name="Sasaki T."/>
            <person name="Shimizu A."/>
            <person name="Asakawa S."/>
            <person name="Shimizu N."/>
            <person name="Hashimoto S."/>
            <person name="Yang J."/>
            <person name="Lee Y."/>
            <person name="Matsushima K."/>
            <person name="Sugano S."/>
            <person name="Sakaizumi M."/>
            <person name="Narita T."/>
            <person name="Ohishi K."/>
            <person name="Haga S."/>
            <person name="Ohta F."/>
            <person name="Nomoto H."/>
            <person name="Nogata K."/>
            <person name="Morishita T."/>
            <person name="Endo T."/>
            <person name="Shin-I T."/>
            <person name="Takeda H."/>
            <person name="Morishita S."/>
            <person name="Kohara Y."/>
        </authorList>
    </citation>
    <scope>NUCLEOTIDE SEQUENCE [LARGE SCALE GENOMIC DNA]</scope>
    <source>
        <strain>Hd-rR</strain>
    </source>
</reference>
<evidence type="ECO:0000256" key="7">
    <source>
        <dbReference type="SAM" id="Phobius"/>
    </source>
</evidence>
<evidence type="ECO:0000256" key="1">
    <source>
        <dbReference type="ARBA" id="ARBA00004141"/>
    </source>
</evidence>
<dbReference type="InterPro" id="IPR001708">
    <property type="entry name" value="YidC/ALB3/OXA1/COX18"/>
</dbReference>
<dbReference type="PANTHER" id="PTHR12428">
    <property type="entry name" value="OXA1"/>
    <property type="match status" value="1"/>
</dbReference>
<dbReference type="CDD" id="cd20069">
    <property type="entry name" value="5TM_Oxa1-like"/>
    <property type="match status" value="1"/>
</dbReference>
<protein>
    <submittedName>
        <fullName evidence="9">Cytochrome c oxidase assembly factor COX18</fullName>
    </submittedName>
</protein>
<keyword evidence="3 7" id="KW-1133">Transmembrane helix</keyword>
<dbReference type="Ensembl" id="ENSORLT00020002189.1">
    <property type="protein sequence ID" value="ENSORLP00020026322.1"/>
    <property type="gene ID" value="ENSORLG00020008775.1"/>
</dbReference>
<evidence type="ECO:0000256" key="3">
    <source>
        <dbReference type="ARBA" id="ARBA00022989"/>
    </source>
</evidence>
<accession>A0A3P9LZV1</accession>
<dbReference type="AlphaFoldDB" id="A0A3P9LZV1"/>
<dbReference type="PANTHER" id="PTHR12428:SF65">
    <property type="entry name" value="CYTOCHROME C OXIDASE ASSEMBLY PROTEIN COX18, MITOCHONDRIAL"/>
    <property type="match status" value="1"/>
</dbReference>
<dbReference type="Pfam" id="PF02096">
    <property type="entry name" value="60KD_IMP"/>
    <property type="match status" value="1"/>
</dbReference>
<evidence type="ECO:0000256" key="2">
    <source>
        <dbReference type="ARBA" id="ARBA00022692"/>
    </source>
</evidence>
<evidence type="ECO:0000256" key="6">
    <source>
        <dbReference type="SAM" id="MobiDB-lite"/>
    </source>
</evidence>
<dbReference type="GO" id="GO:0051205">
    <property type="term" value="P:protein insertion into membrane"/>
    <property type="evidence" value="ECO:0007669"/>
    <property type="project" value="UniProtKB-ARBA"/>
</dbReference>
<feature type="domain" description="Membrane insertase YidC/Oxa/ALB C-terminal" evidence="8">
    <location>
        <begin position="74"/>
        <end position="287"/>
    </location>
</feature>
<feature type="region of interest" description="Disordered" evidence="6">
    <location>
        <begin position="18"/>
        <end position="41"/>
    </location>
</feature>
<dbReference type="GO" id="GO:0032977">
    <property type="term" value="F:membrane insertase activity"/>
    <property type="evidence" value="ECO:0007669"/>
    <property type="project" value="InterPro"/>
</dbReference>
<evidence type="ECO:0000256" key="5">
    <source>
        <dbReference type="RuleBase" id="RU003945"/>
    </source>
</evidence>
<dbReference type="InterPro" id="IPR028055">
    <property type="entry name" value="YidC/Oxa/ALB_C"/>
</dbReference>